<dbReference type="AlphaFoldDB" id="A0AAN8MU91"/>
<keyword evidence="2" id="KW-0732">Signal</keyword>
<feature type="chain" id="PRO_5042812976" evidence="2">
    <location>
        <begin position="23"/>
        <end position="872"/>
    </location>
</feature>
<name>A0AAN8MU91_9PEZI</name>
<dbReference type="EMBL" id="JAVHNR010000010">
    <property type="protein sequence ID" value="KAK6331926.1"/>
    <property type="molecule type" value="Genomic_DNA"/>
</dbReference>
<sequence>MSRPWLLTLLHLGALLLPAALAQDAVFADATFPAVSSPNHGKVLRLCYPVEAQTNEIFMADTTDDTSCDDYGGGDRWEFVLEPTPASERISRQGTQAFEFPTVFDYFSLEAPDGRAIHFDSTPDALSGAENLALGDMGEPKRYSKAIFTTGHRKRLPRYGNQRGRVFPGDVLQFIGSSGRAVGYYRLFTSQRHLNPEGSFGLLATINAPNEDVILLTAAGDEEVIEKNPVSWPDRQSQDSNFRAIGAGNTIPGTEGAYISEESSFVPGTSRITETRGGRGRSRSPVIQEPEPESNNIITTEFVEEYPTFQESSSSNLFAESPRQAIEDKVVAAVQEDQEPALNGEEQASSVNSVNSLLEGAEPISNEDLIASAQKNKDIGDIGDRPETVPIPDDAYSEHGDIAAAIEEVQRSQDASVGYNKDISEAELSGFFPGITSGTGLSESIGPVAKEPLEEQKPADESFEDLRANTADDVSAEDLTPSGDAGVIGLSRVQQSLVSPQRLEVLAEEPNEAEEPMPELAQWNDDVYAIEDEESVLSQPPGLGDPPRRGSFDEIAQQIGASTVSDGVELNEGAAEIIGVEESMIDAPLRQLPLSSGMEEPLALLRELGLSNPDINTDAQFFFESPRRGMFQDTAMGDEGIVPSDLKPRRWGQRITGPGTESVPVIVPQIKKTQEPTEAPGPEPPSIDSTSRSKLSLNSNTFSLTQPAPPVGRRPLKLGNNPYQPAEIVADEQAQPRLLDQPEVTAIDTAEEMPAQVLAPLLEADEPINVAEPVDVESEEEKVQTVNEISSSRDVVDDEGEWSVVGRRVRPKKRKQGGQTTNTNQASTSQPDFWETMAQGSTRSSRNRGNGAGWSQNFGPNGQGGRRNYERR</sequence>
<organism evidence="3 4">
    <name type="scientific">Orbilia javanica</name>
    <dbReference type="NCBI Taxonomy" id="47235"/>
    <lineage>
        <taxon>Eukaryota</taxon>
        <taxon>Fungi</taxon>
        <taxon>Dikarya</taxon>
        <taxon>Ascomycota</taxon>
        <taxon>Pezizomycotina</taxon>
        <taxon>Orbiliomycetes</taxon>
        <taxon>Orbiliales</taxon>
        <taxon>Orbiliaceae</taxon>
        <taxon>Orbilia</taxon>
    </lineage>
</organism>
<feature type="compositionally biased region" description="Low complexity" evidence="1">
    <location>
        <begin position="817"/>
        <end position="830"/>
    </location>
</feature>
<proteinExistence type="predicted"/>
<evidence type="ECO:0000313" key="4">
    <source>
        <dbReference type="Proteomes" id="UP001313282"/>
    </source>
</evidence>
<feature type="compositionally biased region" description="Polar residues" evidence="1">
    <location>
        <begin position="838"/>
        <end position="860"/>
    </location>
</feature>
<feature type="region of interest" description="Disordered" evidence="1">
    <location>
        <begin position="673"/>
        <end position="694"/>
    </location>
</feature>
<evidence type="ECO:0000256" key="2">
    <source>
        <dbReference type="SAM" id="SignalP"/>
    </source>
</evidence>
<feature type="region of interest" description="Disordered" evidence="1">
    <location>
        <begin position="269"/>
        <end position="291"/>
    </location>
</feature>
<feature type="compositionally biased region" description="Polar residues" evidence="1">
    <location>
        <begin position="784"/>
        <end position="793"/>
    </location>
</feature>
<protein>
    <submittedName>
        <fullName evidence="3">Uncharacterized protein</fullName>
    </submittedName>
</protein>
<keyword evidence="4" id="KW-1185">Reference proteome</keyword>
<feature type="region of interest" description="Disordered" evidence="1">
    <location>
        <begin position="772"/>
        <end position="872"/>
    </location>
</feature>
<evidence type="ECO:0000313" key="3">
    <source>
        <dbReference type="EMBL" id="KAK6331926.1"/>
    </source>
</evidence>
<dbReference type="Proteomes" id="UP001313282">
    <property type="component" value="Unassembled WGS sequence"/>
</dbReference>
<feature type="region of interest" description="Disordered" evidence="1">
    <location>
        <begin position="639"/>
        <end position="661"/>
    </location>
</feature>
<evidence type="ECO:0000256" key="1">
    <source>
        <dbReference type="SAM" id="MobiDB-lite"/>
    </source>
</evidence>
<feature type="signal peptide" evidence="2">
    <location>
        <begin position="1"/>
        <end position="22"/>
    </location>
</feature>
<accession>A0AAN8MU91</accession>
<comment type="caution">
    <text evidence="3">The sequence shown here is derived from an EMBL/GenBank/DDBJ whole genome shotgun (WGS) entry which is preliminary data.</text>
</comment>
<reference evidence="3 4" key="1">
    <citation type="submission" date="2019-10" db="EMBL/GenBank/DDBJ databases">
        <authorList>
            <person name="Palmer J.M."/>
        </authorList>
    </citation>
    <scope>NUCLEOTIDE SEQUENCE [LARGE SCALE GENOMIC DNA]</scope>
    <source>
        <strain evidence="3 4">TWF718</strain>
    </source>
</reference>
<feature type="compositionally biased region" description="Basic residues" evidence="1">
    <location>
        <begin position="807"/>
        <end position="816"/>
    </location>
</feature>
<gene>
    <name evidence="3" type="ORF">TWF718_002464</name>
</gene>